<comment type="caution">
    <text evidence="1">The sequence shown here is derived from an EMBL/GenBank/DDBJ whole genome shotgun (WGS) entry which is preliminary data.</text>
</comment>
<protein>
    <submittedName>
        <fullName evidence="1">Uncharacterized protein</fullName>
    </submittedName>
</protein>
<dbReference type="AlphaFoldDB" id="A0A849I5B6"/>
<dbReference type="RefSeq" id="WP_171220105.1">
    <property type="nucleotide sequence ID" value="NZ_JABEPP010000006.1"/>
</dbReference>
<reference evidence="1 2" key="1">
    <citation type="submission" date="2020-04" db="EMBL/GenBank/DDBJ databases">
        <title>Enterovirga sp. isolate from soil.</title>
        <authorList>
            <person name="Chea S."/>
            <person name="Kim D.-U."/>
        </authorList>
    </citation>
    <scope>NUCLEOTIDE SEQUENCE [LARGE SCALE GENOMIC DNA]</scope>
    <source>
        <strain evidence="1 2">DB1703</strain>
    </source>
</reference>
<organism evidence="1 2">
    <name type="scientific">Enterovirga aerilata</name>
    <dbReference type="NCBI Taxonomy" id="2730920"/>
    <lineage>
        <taxon>Bacteria</taxon>
        <taxon>Pseudomonadati</taxon>
        <taxon>Pseudomonadota</taxon>
        <taxon>Alphaproteobacteria</taxon>
        <taxon>Hyphomicrobiales</taxon>
        <taxon>Methylobacteriaceae</taxon>
        <taxon>Enterovirga</taxon>
    </lineage>
</organism>
<dbReference type="Pfam" id="PF22011">
    <property type="entry name" value="DUF6931"/>
    <property type="match status" value="1"/>
</dbReference>
<evidence type="ECO:0000313" key="2">
    <source>
        <dbReference type="Proteomes" id="UP000564885"/>
    </source>
</evidence>
<dbReference type="InterPro" id="IPR053855">
    <property type="entry name" value="DUF6931"/>
</dbReference>
<dbReference type="EMBL" id="JABEPP010000006">
    <property type="protein sequence ID" value="NNM74642.1"/>
    <property type="molecule type" value="Genomic_DNA"/>
</dbReference>
<gene>
    <name evidence="1" type="ORF">HJG44_19975</name>
</gene>
<sequence>MSRLRFLTAREVFESFPGLADDIRSAATADAPTAFVRNLAAGDTPEDALTFCAYALARREAVWWGCQCVRAVAEIRPGEEDPSLLAAEAWVREPDDEHRIAALTLGNESDRRGPTPWLALGAGWSGGNISLLGGASVPSKPDMTPKAVRTAILVALARVGAKERAPRLNFCVEGGLRLMQHEAQGA</sequence>
<dbReference type="Proteomes" id="UP000564885">
    <property type="component" value="Unassembled WGS sequence"/>
</dbReference>
<proteinExistence type="predicted"/>
<name>A0A849I5B6_9HYPH</name>
<evidence type="ECO:0000313" key="1">
    <source>
        <dbReference type="EMBL" id="NNM74642.1"/>
    </source>
</evidence>
<accession>A0A849I5B6</accession>
<keyword evidence="2" id="KW-1185">Reference proteome</keyword>